<evidence type="ECO:0000256" key="1">
    <source>
        <dbReference type="SAM" id="Phobius"/>
    </source>
</evidence>
<comment type="caution">
    <text evidence="2">The sequence shown here is derived from an EMBL/GenBank/DDBJ whole genome shotgun (WGS) entry which is preliminary data.</text>
</comment>
<sequence>MPPLFIIVGILALMGFVGIVVGLDKESKNHAAIPIATPAPRSQRNIVFTHRICRNNQQAGIPLVVMTRHRNEEAIGGNNEIVMPPPPYAEAISIPPTAYCASNAEAPPSYLHLME</sequence>
<protein>
    <submittedName>
        <fullName evidence="2">Uncharacterized protein</fullName>
    </submittedName>
</protein>
<accession>A0A1Y1XWF0</accession>
<name>A0A1Y1XWF0_9FUNG</name>
<gene>
    <name evidence="2" type="ORF">K493DRAFT_305216</name>
</gene>
<feature type="transmembrane region" description="Helical" evidence="1">
    <location>
        <begin position="6"/>
        <end position="23"/>
    </location>
</feature>
<proteinExistence type="predicted"/>
<organism evidence="2 3">
    <name type="scientific">Basidiobolus meristosporus CBS 931.73</name>
    <dbReference type="NCBI Taxonomy" id="1314790"/>
    <lineage>
        <taxon>Eukaryota</taxon>
        <taxon>Fungi</taxon>
        <taxon>Fungi incertae sedis</taxon>
        <taxon>Zoopagomycota</taxon>
        <taxon>Entomophthoromycotina</taxon>
        <taxon>Basidiobolomycetes</taxon>
        <taxon>Basidiobolales</taxon>
        <taxon>Basidiobolaceae</taxon>
        <taxon>Basidiobolus</taxon>
    </lineage>
</organism>
<reference evidence="2 3" key="1">
    <citation type="submission" date="2016-07" db="EMBL/GenBank/DDBJ databases">
        <title>Pervasive Adenine N6-methylation of Active Genes in Fungi.</title>
        <authorList>
            <consortium name="DOE Joint Genome Institute"/>
            <person name="Mondo S.J."/>
            <person name="Dannebaum R.O."/>
            <person name="Kuo R.C."/>
            <person name="Labutti K."/>
            <person name="Haridas S."/>
            <person name="Kuo A."/>
            <person name="Salamov A."/>
            <person name="Ahrendt S.R."/>
            <person name="Lipzen A."/>
            <person name="Sullivan W."/>
            <person name="Andreopoulos W.B."/>
            <person name="Clum A."/>
            <person name="Lindquist E."/>
            <person name="Daum C."/>
            <person name="Ramamoorthy G.K."/>
            <person name="Gryganskyi A."/>
            <person name="Culley D."/>
            <person name="Magnuson J.K."/>
            <person name="James T.Y."/>
            <person name="O'Malley M.A."/>
            <person name="Stajich J.E."/>
            <person name="Spatafora J.W."/>
            <person name="Visel A."/>
            <person name="Grigoriev I.V."/>
        </authorList>
    </citation>
    <scope>NUCLEOTIDE SEQUENCE [LARGE SCALE GENOMIC DNA]</scope>
    <source>
        <strain evidence="2 3">CBS 931.73</strain>
    </source>
</reference>
<dbReference type="InParanoid" id="A0A1Y1XWF0"/>
<dbReference type="EMBL" id="MCFE01000400">
    <property type="protein sequence ID" value="ORX90097.1"/>
    <property type="molecule type" value="Genomic_DNA"/>
</dbReference>
<keyword evidence="1" id="KW-0472">Membrane</keyword>
<evidence type="ECO:0000313" key="2">
    <source>
        <dbReference type="EMBL" id="ORX90097.1"/>
    </source>
</evidence>
<dbReference type="Proteomes" id="UP000193498">
    <property type="component" value="Unassembled WGS sequence"/>
</dbReference>
<evidence type="ECO:0000313" key="3">
    <source>
        <dbReference type="Proteomes" id="UP000193498"/>
    </source>
</evidence>
<keyword evidence="3" id="KW-1185">Reference proteome</keyword>
<dbReference type="AlphaFoldDB" id="A0A1Y1XWF0"/>
<keyword evidence="1" id="KW-0812">Transmembrane</keyword>
<keyword evidence="1" id="KW-1133">Transmembrane helix</keyword>